<feature type="transmembrane region" description="Helical" evidence="1">
    <location>
        <begin position="46"/>
        <end position="67"/>
    </location>
</feature>
<keyword evidence="1" id="KW-1133">Transmembrane helix</keyword>
<gene>
    <name evidence="2" type="ORF">BH719_03170</name>
</gene>
<dbReference type="AlphaFoldDB" id="A0A1D8B1J5"/>
<proteinExistence type="predicted"/>
<keyword evidence="1" id="KW-0812">Transmembrane</keyword>
<reference evidence="2 3" key="1">
    <citation type="submission" date="2016-09" db="EMBL/GenBank/DDBJ databases">
        <title>Complete genome sequence of Actinomyces hongkongensis HKU8.</title>
        <authorList>
            <person name="Gao Y.-X."/>
            <person name="Zhou Y.-Y."/>
            <person name="Xie Y."/>
            <person name="Wang M."/>
            <person name="Wang S.-J."/>
            <person name="Shen S.-G."/>
        </authorList>
    </citation>
    <scope>NUCLEOTIDE SEQUENCE [LARGE SCALE GENOMIC DNA]</scope>
    <source>
        <strain evidence="2 3">HKU8</strain>
    </source>
</reference>
<keyword evidence="3" id="KW-1185">Reference proteome</keyword>
<evidence type="ECO:0000313" key="2">
    <source>
        <dbReference type="EMBL" id="AOS46982.1"/>
    </source>
</evidence>
<evidence type="ECO:0000313" key="3">
    <source>
        <dbReference type="Proteomes" id="UP000095214"/>
    </source>
</evidence>
<dbReference type="STRING" id="178339.BH719_03170"/>
<evidence type="ECO:0000256" key="1">
    <source>
        <dbReference type="SAM" id="Phobius"/>
    </source>
</evidence>
<feature type="transmembrane region" description="Helical" evidence="1">
    <location>
        <begin position="104"/>
        <end position="126"/>
    </location>
</feature>
<organism evidence="2 3">
    <name type="scientific">Pauljensenia hongkongensis</name>
    <dbReference type="NCBI Taxonomy" id="178339"/>
    <lineage>
        <taxon>Bacteria</taxon>
        <taxon>Bacillati</taxon>
        <taxon>Actinomycetota</taxon>
        <taxon>Actinomycetes</taxon>
        <taxon>Actinomycetales</taxon>
        <taxon>Actinomycetaceae</taxon>
        <taxon>Pauljensenia</taxon>
    </lineage>
</organism>
<name>A0A1D8B1J5_9ACTO</name>
<protein>
    <submittedName>
        <fullName evidence="2">Uncharacterized protein</fullName>
    </submittedName>
</protein>
<keyword evidence="1" id="KW-0472">Membrane</keyword>
<feature type="transmembrane region" description="Helical" evidence="1">
    <location>
        <begin position="76"/>
        <end position="98"/>
    </location>
</feature>
<dbReference type="KEGG" id="phon:BH719_03170"/>
<dbReference type="Proteomes" id="UP000095214">
    <property type="component" value="Chromosome"/>
</dbReference>
<dbReference type="EMBL" id="CP017298">
    <property type="protein sequence ID" value="AOS46982.1"/>
    <property type="molecule type" value="Genomic_DNA"/>
</dbReference>
<accession>A0A1D8B1J5</accession>
<sequence>MRDTKDMEPAQRRYLIRFGVGMAVYVALLAAALALAGVLPEPAKPWSILLVVPAIGIIVWAVCAYWAEADEFPRKLLIESAGLAFTVSAPLLATAGILDLVGAVRVPFIAAFVVLMSAWGLCMAVLQRRYR</sequence>
<feature type="transmembrane region" description="Helical" evidence="1">
    <location>
        <begin position="20"/>
        <end position="40"/>
    </location>
</feature>